<evidence type="ECO:0000313" key="4">
    <source>
        <dbReference type="EMBL" id="PIK48875.1"/>
    </source>
</evidence>
<dbReference type="EMBL" id="MRZV01000495">
    <property type="protein sequence ID" value="PIK48875.1"/>
    <property type="molecule type" value="Genomic_DNA"/>
</dbReference>
<keyword evidence="5" id="KW-1185">Reference proteome</keyword>
<proteinExistence type="predicted"/>
<dbReference type="CDD" id="cd00063">
    <property type="entry name" value="FN3"/>
    <property type="match status" value="1"/>
</dbReference>
<keyword evidence="1" id="KW-1133">Transmembrane helix</keyword>
<dbReference type="SUPFAM" id="SSF49265">
    <property type="entry name" value="Fibronectin type III"/>
    <property type="match status" value="1"/>
</dbReference>
<protein>
    <recommendedName>
        <fullName evidence="3">Fibronectin type-III domain-containing protein</fullName>
    </recommendedName>
</protein>
<reference evidence="4 5" key="1">
    <citation type="journal article" date="2017" name="PLoS Biol.">
        <title>The sea cucumber genome provides insights into morphological evolution and visceral regeneration.</title>
        <authorList>
            <person name="Zhang X."/>
            <person name="Sun L."/>
            <person name="Yuan J."/>
            <person name="Sun Y."/>
            <person name="Gao Y."/>
            <person name="Zhang L."/>
            <person name="Li S."/>
            <person name="Dai H."/>
            <person name="Hamel J.F."/>
            <person name="Liu C."/>
            <person name="Yu Y."/>
            <person name="Liu S."/>
            <person name="Lin W."/>
            <person name="Guo K."/>
            <person name="Jin S."/>
            <person name="Xu P."/>
            <person name="Storey K.B."/>
            <person name="Huan P."/>
            <person name="Zhang T."/>
            <person name="Zhou Y."/>
            <person name="Zhang J."/>
            <person name="Lin C."/>
            <person name="Li X."/>
            <person name="Xing L."/>
            <person name="Huo D."/>
            <person name="Sun M."/>
            <person name="Wang L."/>
            <person name="Mercier A."/>
            <person name="Li F."/>
            <person name="Yang H."/>
            <person name="Xiang J."/>
        </authorList>
    </citation>
    <scope>NUCLEOTIDE SEQUENCE [LARGE SCALE GENOMIC DNA]</scope>
    <source>
        <strain evidence="4">Shaxun</strain>
        <tissue evidence="4">Muscle</tissue>
    </source>
</reference>
<name>A0A2G8KLN4_STIJA</name>
<keyword evidence="1" id="KW-0812">Transmembrane</keyword>
<dbReference type="AlphaFoldDB" id="A0A2G8KLN4"/>
<evidence type="ECO:0000259" key="3">
    <source>
        <dbReference type="PROSITE" id="PS50853"/>
    </source>
</evidence>
<organism evidence="4 5">
    <name type="scientific">Stichopus japonicus</name>
    <name type="common">Sea cucumber</name>
    <dbReference type="NCBI Taxonomy" id="307972"/>
    <lineage>
        <taxon>Eukaryota</taxon>
        <taxon>Metazoa</taxon>
        <taxon>Echinodermata</taxon>
        <taxon>Eleutherozoa</taxon>
        <taxon>Echinozoa</taxon>
        <taxon>Holothuroidea</taxon>
        <taxon>Aspidochirotacea</taxon>
        <taxon>Aspidochirotida</taxon>
        <taxon>Stichopodidae</taxon>
        <taxon>Apostichopus</taxon>
    </lineage>
</organism>
<keyword evidence="2" id="KW-0732">Signal</keyword>
<accession>A0A2G8KLN4</accession>
<gene>
    <name evidence="4" type="ORF">BSL78_14241</name>
</gene>
<dbReference type="OrthoDB" id="4062651at2759"/>
<evidence type="ECO:0000256" key="2">
    <source>
        <dbReference type="SAM" id="SignalP"/>
    </source>
</evidence>
<evidence type="ECO:0000313" key="5">
    <source>
        <dbReference type="Proteomes" id="UP000230750"/>
    </source>
</evidence>
<dbReference type="InterPro" id="IPR036116">
    <property type="entry name" value="FN3_sf"/>
</dbReference>
<dbReference type="InterPro" id="IPR003961">
    <property type="entry name" value="FN3_dom"/>
</dbReference>
<dbReference type="InterPro" id="IPR013783">
    <property type="entry name" value="Ig-like_fold"/>
</dbReference>
<feature type="transmembrane region" description="Helical" evidence="1">
    <location>
        <begin position="134"/>
        <end position="153"/>
    </location>
</feature>
<dbReference type="Proteomes" id="UP000230750">
    <property type="component" value="Unassembled WGS sequence"/>
</dbReference>
<comment type="caution">
    <text evidence="4">The sequence shown here is derived from an EMBL/GenBank/DDBJ whole genome shotgun (WGS) entry which is preliminary data.</text>
</comment>
<evidence type="ECO:0000256" key="1">
    <source>
        <dbReference type="SAM" id="Phobius"/>
    </source>
</evidence>
<dbReference type="PROSITE" id="PS50853">
    <property type="entry name" value="FN3"/>
    <property type="match status" value="1"/>
</dbReference>
<feature type="domain" description="Fibronectin type-III" evidence="3">
    <location>
        <begin position="29"/>
        <end position="124"/>
    </location>
</feature>
<keyword evidence="1" id="KW-0472">Membrane</keyword>
<feature type="signal peptide" evidence="2">
    <location>
        <begin position="1"/>
        <end position="26"/>
    </location>
</feature>
<sequence>MEDPGLMSLIFADSWLLATLTHFIAGASHPMNIAIPEVHDDKVVLTWDAPEHPNGPIKFYRVRYRKSSSNRWENYDTFQNKSATVHVDCGMGNENVYDFSVIAVTQNDTVMYDSEPAQVKGQELCAALTTWNTFALISLASVALLVLVVAYSLHHVSPTGQEKLPDPYFIDSVKSSIVIRSETWTYNESQFFIIERSPSTLSDAWTTRLNCWAWTACTPPRGPRPALTRASTTWTGSS</sequence>
<feature type="chain" id="PRO_5013614156" description="Fibronectin type-III domain-containing protein" evidence="2">
    <location>
        <begin position="27"/>
        <end position="238"/>
    </location>
</feature>
<dbReference type="Pfam" id="PF00041">
    <property type="entry name" value="fn3"/>
    <property type="match status" value="1"/>
</dbReference>
<dbReference type="Gene3D" id="2.60.40.10">
    <property type="entry name" value="Immunoglobulins"/>
    <property type="match status" value="1"/>
</dbReference>